<sequence>MARAEVNRSGEMEVFVKVIEQGGFSAAARACRMTPSAVSKLISRLESRLKARLINRSTRGLQLTPEGHAFYERAIQVLADLEEAERGASLGEQPVGRIRINTSASFGFHILAPLLPEFLARYPGITLDITHTDTVVDLLEARVDVAVRAGPLKSSSLVARSLGATRKIIVGAPDYLARAGTPRSLAELEQHERLGFAYTRSQAAWQLVEGGRLTNLPVQGRVKLSDGESLRKLALCGVGLARLAEFTVCDDIRAGRLVALMEDHNPGDLEDFHAVFLGGKLLPARVRVLLDFLVERGRVDAA</sequence>
<keyword evidence="3" id="KW-0238">DNA-binding</keyword>
<dbReference type="EMBL" id="JAYXHS010000001">
    <property type="protein sequence ID" value="MEC5385301.1"/>
    <property type="molecule type" value="Genomic_DNA"/>
</dbReference>
<dbReference type="PROSITE" id="PS50931">
    <property type="entry name" value="HTH_LYSR"/>
    <property type="match status" value="1"/>
</dbReference>
<gene>
    <name evidence="6" type="ORF">VVD49_06175</name>
</gene>
<organism evidence="6 7">
    <name type="scientific">Uliginosibacterium silvisoli</name>
    <dbReference type="NCBI Taxonomy" id="3114758"/>
    <lineage>
        <taxon>Bacteria</taxon>
        <taxon>Pseudomonadati</taxon>
        <taxon>Pseudomonadota</taxon>
        <taxon>Betaproteobacteria</taxon>
        <taxon>Rhodocyclales</taxon>
        <taxon>Zoogloeaceae</taxon>
        <taxon>Uliginosibacterium</taxon>
    </lineage>
</organism>
<feature type="domain" description="HTH lysR-type" evidence="5">
    <location>
        <begin position="12"/>
        <end position="64"/>
    </location>
</feature>
<accession>A0ABU6K1H1</accession>
<dbReference type="InterPro" id="IPR058163">
    <property type="entry name" value="LysR-type_TF_proteobact-type"/>
</dbReference>
<dbReference type="Pfam" id="PF00126">
    <property type="entry name" value="HTH_1"/>
    <property type="match status" value="1"/>
</dbReference>
<comment type="similarity">
    <text evidence="1">Belongs to the LysR transcriptional regulatory family.</text>
</comment>
<dbReference type="Gene3D" id="3.40.190.290">
    <property type="match status" value="1"/>
</dbReference>
<protein>
    <submittedName>
        <fullName evidence="6">LysR family transcriptional regulator</fullName>
    </submittedName>
</protein>
<dbReference type="RefSeq" id="WP_327598260.1">
    <property type="nucleotide sequence ID" value="NZ_JAYXHS010000001.1"/>
</dbReference>
<evidence type="ECO:0000313" key="6">
    <source>
        <dbReference type="EMBL" id="MEC5385301.1"/>
    </source>
</evidence>
<evidence type="ECO:0000256" key="2">
    <source>
        <dbReference type="ARBA" id="ARBA00023015"/>
    </source>
</evidence>
<dbReference type="Gene3D" id="1.10.10.10">
    <property type="entry name" value="Winged helix-like DNA-binding domain superfamily/Winged helix DNA-binding domain"/>
    <property type="match status" value="1"/>
</dbReference>
<keyword evidence="7" id="KW-1185">Reference proteome</keyword>
<keyword evidence="2" id="KW-0805">Transcription regulation</keyword>
<evidence type="ECO:0000259" key="5">
    <source>
        <dbReference type="PROSITE" id="PS50931"/>
    </source>
</evidence>
<dbReference type="InterPro" id="IPR036390">
    <property type="entry name" value="WH_DNA-bd_sf"/>
</dbReference>
<dbReference type="InterPro" id="IPR000847">
    <property type="entry name" value="LysR_HTH_N"/>
</dbReference>
<dbReference type="Pfam" id="PF03466">
    <property type="entry name" value="LysR_substrate"/>
    <property type="match status" value="1"/>
</dbReference>
<reference evidence="6 7" key="1">
    <citation type="submission" date="2024-01" db="EMBL/GenBank/DDBJ databases">
        <title>Uliginosibacterium soil sp. nov.</title>
        <authorList>
            <person name="Lv Y."/>
        </authorList>
    </citation>
    <scope>NUCLEOTIDE SEQUENCE [LARGE SCALE GENOMIC DNA]</scope>
    <source>
        <strain evidence="6 7">H3</strain>
    </source>
</reference>
<name>A0ABU6K1H1_9RHOO</name>
<evidence type="ECO:0000256" key="1">
    <source>
        <dbReference type="ARBA" id="ARBA00009437"/>
    </source>
</evidence>
<dbReference type="InterPro" id="IPR005119">
    <property type="entry name" value="LysR_subst-bd"/>
</dbReference>
<proteinExistence type="inferred from homology"/>
<comment type="caution">
    <text evidence="6">The sequence shown here is derived from an EMBL/GenBank/DDBJ whole genome shotgun (WGS) entry which is preliminary data.</text>
</comment>
<evidence type="ECO:0000256" key="4">
    <source>
        <dbReference type="ARBA" id="ARBA00023163"/>
    </source>
</evidence>
<dbReference type="SUPFAM" id="SSF46785">
    <property type="entry name" value="Winged helix' DNA-binding domain"/>
    <property type="match status" value="1"/>
</dbReference>
<dbReference type="InterPro" id="IPR036388">
    <property type="entry name" value="WH-like_DNA-bd_sf"/>
</dbReference>
<dbReference type="SUPFAM" id="SSF53850">
    <property type="entry name" value="Periplasmic binding protein-like II"/>
    <property type="match status" value="1"/>
</dbReference>
<dbReference type="PANTHER" id="PTHR30537:SF71">
    <property type="entry name" value="TRANSCRIPTIONAL REGULATORY PROTEIN"/>
    <property type="match status" value="1"/>
</dbReference>
<keyword evidence="4" id="KW-0804">Transcription</keyword>
<evidence type="ECO:0000313" key="7">
    <source>
        <dbReference type="Proteomes" id="UP001331561"/>
    </source>
</evidence>
<dbReference type="Proteomes" id="UP001331561">
    <property type="component" value="Unassembled WGS sequence"/>
</dbReference>
<dbReference type="PANTHER" id="PTHR30537">
    <property type="entry name" value="HTH-TYPE TRANSCRIPTIONAL REGULATOR"/>
    <property type="match status" value="1"/>
</dbReference>
<evidence type="ECO:0000256" key="3">
    <source>
        <dbReference type="ARBA" id="ARBA00023125"/>
    </source>
</evidence>